<proteinExistence type="predicted"/>
<evidence type="ECO:0000313" key="6">
    <source>
        <dbReference type="EMBL" id="SDH53731.1"/>
    </source>
</evidence>
<dbReference type="CDD" id="cd06444">
    <property type="entry name" value="DNA_pol_A"/>
    <property type="match status" value="1"/>
</dbReference>
<feature type="region of interest" description="Disordered" evidence="4">
    <location>
        <begin position="102"/>
        <end position="141"/>
    </location>
</feature>
<reference evidence="6 7" key="1">
    <citation type="submission" date="2016-10" db="EMBL/GenBank/DDBJ databases">
        <authorList>
            <person name="de Groot N.N."/>
        </authorList>
    </citation>
    <scope>NUCLEOTIDE SEQUENCE [LARGE SCALE GENOMIC DNA]</scope>
    <source>
        <strain evidence="6 7">NP_1H</strain>
    </source>
</reference>
<dbReference type="Pfam" id="PF00476">
    <property type="entry name" value="DNA_pol_A"/>
    <property type="match status" value="1"/>
</dbReference>
<dbReference type="InterPro" id="IPR043502">
    <property type="entry name" value="DNA/RNA_pol_sf"/>
</dbReference>
<comment type="catalytic activity">
    <reaction evidence="3">
        <text>DNA(n) + a 2'-deoxyribonucleoside 5'-triphosphate = DNA(n+1) + diphosphate</text>
        <dbReference type="Rhea" id="RHEA:22508"/>
        <dbReference type="Rhea" id="RHEA-COMP:17339"/>
        <dbReference type="Rhea" id="RHEA-COMP:17340"/>
        <dbReference type="ChEBI" id="CHEBI:33019"/>
        <dbReference type="ChEBI" id="CHEBI:61560"/>
        <dbReference type="ChEBI" id="CHEBI:173112"/>
        <dbReference type="EC" id="2.7.7.7"/>
    </reaction>
</comment>
<keyword evidence="7" id="KW-1185">Reference proteome</keyword>
<dbReference type="GO" id="GO:0006261">
    <property type="term" value="P:DNA-templated DNA replication"/>
    <property type="evidence" value="ECO:0007669"/>
    <property type="project" value="InterPro"/>
</dbReference>
<dbReference type="GO" id="GO:0006302">
    <property type="term" value="P:double-strand break repair"/>
    <property type="evidence" value="ECO:0007669"/>
    <property type="project" value="TreeGrafter"/>
</dbReference>
<dbReference type="AlphaFoldDB" id="A0A1G8D7Q1"/>
<dbReference type="SMART" id="SM00482">
    <property type="entry name" value="POLAc"/>
    <property type="match status" value="1"/>
</dbReference>
<dbReference type="PANTHER" id="PTHR10133:SF27">
    <property type="entry name" value="DNA POLYMERASE NU"/>
    <property type="match status" value="1"/>
</dbReference>
<dbReference type="EMBL" id="FNDT01000001">
    <property type="protein sequence ID" value="SDH53731.1"/>
    <property type="molecule type" value="Genomic_DNA"/>
</dbReference>
<accession>A0A1G8D7Q1</accession>
<evidence type="ECO:0000313" key="7">
    <source>
        <dbReference type="Proteomes" id="UP000199258"/>
    </source>
</evidence>
<dbReference type="EC" id="2.7.7.7" evidence="1"/>
<dbReference type="Gene3D" id="3.30.70.370">
    <property type="match status" value="1"/>
</dbReference>
<dbReference type="Gene3D" id="1.10.150.20">
    <property type="entry name" value="5' to 3' exonuclease, C-terminal subdomain"/>
    <property type="match status" value="1"/>
</dbReference>
<feature type="domain" description="DNA-directed DNA polymerase family A palm" evidence="5">
    <location>
        <begin position="325"/>
        <end position="527"/>
    </location>
</feature>
<name>A0A1G8D7Q1_9MICC</name>
<dbReference type="NCBIfam" id="NF011538">
    <property type="entry name" value="PRK14975.1-1"/>
    <property type="match status" value="1"/>
</dbReference>
<dbReference type="SUPFAM" id="SSF56672">
    <property type="entry name" value="DNA/RNA polymerases"/>
    <property type="match status" value="1"/>
</dbReference>
<evidence type="ECO:0000256" key="3">
    <source>
        <dbReference type="ARBA" id="ARBA00049244"/>
    </source>
</evidence>
<evidence type="ECO:0000259" key="5">
    <source>
        <dbReference type="SMART" id="SM00482"/>
    </source>
</evidence>
<dbReference type="OrthoDB" id="4414061at2"/>
<evidence type="ECO:0000256" key="4">
    <source>
        <dbReference type="SAM" id="MobiDB-lite"/>
    </source>
</evidence>
<dbReference type="GO" id="GO:0003677">
    <property type="term" value="F:DNA binding"/>
    <property type="evidence" value="ECO:0007669"/>
    <property type="project" value="InterPro"/>
</dbReference>
<dbReference type="InterPro" id="IPR001098">
    <property type="entry name" value="DNA-dir_DNA_pol_A_palm_dom"/>
</dbReference>
<organism evidence="6 7">
    <name type="scientific">Arthrobacter subterraneus</name>
    <dbReference type="NCBI Taxonomy" id="335973"/>
    <lineage>
        <taxon>Bacteria</taxon>
        <taxon>Bacillati</taxon>
        <taxon>Actinomycetota</taxon>
        <taxon>Actinomycetes</taxon>
        <taxon>Micrococcales</taxon>
        <taxon>Micrococcaceae</taxon>
        <taxon>Arthrobacter</taxon>
    </lineage>
</organism>
<dbReference type="InterPro" id="IPR002298">
    <property type="entry name" value="DNA_polymerase_A"/>
</dbReference>
<dbReference type="PANTHER" id="PTHR10133">
    <property type="entry name" value="DNA POLYMERASE I"/>
    <property type="match status" value="1"/>
</dbReference>
<sequence length="568" mass="60720">MYIVLAPPSSGQRTHGADGAEIAFLPVDSTGVPAGDAVVVPAAELAATVRQLERPGTRWIWDSTRNWYPALLAAGISIDRCHDVALSREILRHSPACADTEYGSRLQSLPDGAEDANPARALPPSAPSPHQGSLFESAQPAAGADVHEVTAEFSAQQRAVNAGNRPSQLALLLAAESAGALIAAEMEFHGIPWRADLHNELLESQLGKRPREGHRPAQLERLAGELRAALGNPRFNPDSPQELLRALHRAGIEVSSTRSWELQRHKHPAIAPLLTYKKLSRLLTANGWTWLDTWVHDGRFRPEYVVGGSMSGRWASRGGGALQIPHQVRDAVRADPGHVLIVADAAQLEPRVLAALGRDSALAAAGRGLDLYQGIADQGFGGDRAKAKVAMLGAMYGATTGESGRLMPQLTRTYPQAIAVVEAAARTGEGGGVVASFLGRGCPPPSDGWLTAQRTGNAAEQQRADALARSRGRFTRNFVVQATAAEWALCWLAELRRRLRADTAGNAGAHIVFFLHDEVMLHVPGELADRVSAMVTEAARSAAHLMFGQIPVEFPVNVVVVDSYADAK</sequence>
<keyword evidence="2" id="KW-0235">DNA replication</keyword>
<dbReference type="RefSeq" id="WP_090584362.1">
    <property type="nucleotide sequence ID" value="NZ_FNDT01000001.1"/>
</dbReference>
<evidence type="ECO:0000256" key="1">
    <source>
        <dbReference type="ARBA" id="ARBA00012417"/>
    </source>
</evidence>
<dbReference type="STRING" id="335973.SAMN04488693_101509"/>
<dbReference type="Proteomes" id="UP000199258">
    <property type="component" value="Unassembled WGS sequence"/>
</dbReference>
<dbReference type="GO" id="GO:0003887">
    <property type="term" value="F:DNA-directed DNA polymerase activity"/>
    <property type="evidence" value="ECO:0007669"/>
    <property type="project" value="UniProtKB-EC"/>
</dbReference>
<protein>
    <recommendedName>
        <fullName evidence="1">DNA-directed DNA polymerase</fullName>
        <ecNumber evidence="1">2.7.7.7</ecNumber>
    </recommendedName>
</protein>
<gene>
    <name evidence="6" type="ORF">SAMN04488693_101509</name>
</gene>
<evidence type="ECO:0000256" key="2">
    <source>
        <dbReference type="ARBA" id="ARBA00022705"/>
    </source>
</evidence>